<organism evidence="1 2">
    <name type="scientific">Lysinibacillus agricola</name>
    <dbReference type="NCBI Taxonomy" id="2590012"/>
    <lineage>
        <taxon>Bacteria</taxon>
        <taxon>Bacillati</taxon>
        <taxon>Bacillota</taxon>
        <taxon>Bacilli</taxon>
        <taxon>Bacillales</taxon>
        <taxon>Bacillaceae</taxon>
        <taxon>Lysinibacillus</taxon>
    </lineage>
</organism>
<reference evidence="1 2" key="1">
    <citation type="submission" date="2020-01" db="EMBL/GenBank/DDBJ databases">
        <authorList>
            <person name="Liu G."/>
            <person name="Liu B."/>
        </authorList>
    </citation>
    <scope>NUCLEOTIDE SEQUENCE [LARGE SCALE GENOMIC DNA]</scope>
    <source>
        <strain evidence="1 2">FJAT-51161</strain>
    </source>
</reference>
<keyword evidence="2" id="KW-1185">Reference proteome</keyword>
<accession>A0ABX7AUX3</accession>
<name>A0ABX7AUX3_9BACI</name>
<evidence type="ECO:0000313" key="1">
    <source>
        <dbReference type="EMBL" id="QQP13768.1"/>
    </source>
</evidence>
<protein>
    <recommendedName>
        <fullName evidence="3">DUF4367 domain-containing protein</fullName>
    </recommendedName>
</protein>
<evidence type="ECO:0000313" key="2">
    <source>
        <dbReference type="Proteomes" id="UP000596049"/>
    </source>
</evidence>
<gene>
    <name evidence="1" type="ORF">FJQ98_06885</name>
</gene>
<dbReference type="EMBL" id="CP067341">
    <property type="protein sequence ID" value="QQP13768.1"/>
    <property type="molecule type" value="Genomic_DNA"/>
</dbReference>
<dbReference type="RefSeq" id="WP_053594343.1">
    <property type="nucleotide sequence ID" value="NZ_CP067341.1"/>
</dbReference>
<proteinExistence type="predicted"/>
<dbReference type="Proteomes" id="UP000596049">
    <property type="component" value="Chromosome"/>
</dbReference>
<evidence type="ECO:0008006" key="3">
    <source>
        <dbReference type="Google" id="ProtNLM"/>
    </source>
</evidence>
<sequence>MKKIVLVLQIFMLLFLSIQHVKAGPYGNDVVSNFTMALMKKDEKQARTYLSSNVKLPEIREETPIRRVSGLPSLKANVRVSLAYFDDGEDMPERIAFIWEITSNQEKITDIRVIYDGSNPFMNESKMIKEYSNKHKANILTASKFPFDITHVEGNINKDTLLIRYRNVKLHGLLQVKIEPGEEDLEAAKGENIYTLKNGIKALYLRNELIFLHDSLKYSIRIESEIPQDFTVYDLLEIANSMF</sequence>